<keyword evidence="5" id="KW-0997">Cell inner membrane</keyword>
<reference evidence="12 13" key="1">
    <citation type="submission" date="2022-11" db="EMBL/GenBank/DDBJ databases">
        <title>Study of microbial diversity in lake waters.</title>
        <authorList>
            <person name="Zhang J."/>
        </authorList>
    </citation>
    <scope>NUCLEOTIDE SEQUENCE [LARGE SCALE GENOMIC DNA]</scope>
    <source>
        <strain evidence="12 13">DT12</strain>
    </source>
</reference>
<evidence type="ECO:0000256" key="6">
    <source>
        <dbReference type="ARBA" id="ARBA00022741"/>
    </source>
</evidence>
<dbReference type="InterPro" id="IPR003439">
    <property type="entry name" value="ABC_transporter-like_ATP-bd"/>
</dbReference>
<evidence type="ECO:0000256" key="5">
    <source>
        <dbReference type="ARBA" id="ARBA00022519"/>
    </source>
</evidence>
<dbReference type="PANTHER" id="PTHR43297:SF14">
    <property type="entry name" value="ATPASE AAA-TYPE CORE DOMAIN-CONTAINING PROTEIN"/>
    <property type="match status" value="1"/>
</dbReference>
<accession>A0ABT3X558</accession>
<dbReference type="PROSITE" id="PS50893">
    <property type="entry name" value="ABC_TRANSPORTER_2"/>
    <property type="match status" value="1"/>
</dbReference>
<evidence type="ECO:0000313" key="12">
    <source>
        <dbReference type="EMBL" id="MCX7570982.1"/>
    </source>
</evidence>
<keyword evidence="7 12" id="KW-0067">ATP-binding</keyword>
<keyword evidence="8" id="KW-1278">Translocase</keyword>
<keyword evidence="4" id="KW-1003">Cell membrane</keyword>
<dbReference type="InterPro" id="IPR003593">
    <property type="entry name" value="AAA+_ATPase"/>
</dbReference>
<evidence type="ECO:0000256" key="8">
    <source>
        <dbReference type="ARBA" id="ARBA00022967"/>
    </source>
</evidence>
<dbReference type="Pfam" id="PF00005">
    <property type="entry name" value="ABC_tran"/>
    <property type="match status" value="1"/>
</dbReference>
<comment type="subcellular location">
    <subcellularLocation>
        <location evidence="1">Cell membrane</location>
        <topology evidence="1">Peripheral membrane protein</topology>
    </subcellularLocation>
</comment>
<dbReference type="InterPro" id="IPR050388">
    <property type="entry name" value="ABC_Ni/Peptide_Import"/>
</dbReference>
<dbReference type="Proteomes" id="UP001208017">
    <property type="component" value="Unassembled WGS sequence"/>
</dbReference>
<dbReference type="SUPFAM" id="SSF52540">
    <property type="entry name" value="P-loop containing nucleoside triphosphate hydrolases"/>
    <property type="match status" value="1"/>
</dbReference>
<dbReference type="GO" id="GO:0005524">
    <property type="term" value="F:ATP binding"/>
    <property type="evidence" value="ECO:0007669"/>
    <property type="project" value="UniProtKB-KW"/>
</dbReference>
<sequence>MRPIVEVEALCVQALAKRGKDRIPLIQDVSFQIHPGEMLALVGESGSGKSVTAGAVLGLLPNALHIGSGSLRFQGEDVLAWTEKKRRGLLGSQIGCVFQDYQGSFTPFRKIGKQLTEMIRTHHSLSKATAKDLALEWLDQVALPAERVYDSYPFQLSGGQRQRTALAAAMMLRPALVVADEPTTALDVLTGERVLDLLAELQMQVGCAVLLISHDLRHVMKRADTVAVMKDGRIVECEATEMIRRRASHPYTQTLLHARPLLTDLDAGLDWENEEVVSSERHEGVDGVESLADREPAV</sequence>
<dbReference type="PANTHER" id="PTHR43297">
    <property type="entry name" value="OLIGOPEPTIDE TRANSPORT ATP-BINDING PROTEIN APPD"/>
    <property type="match status" value="1"/>
</dbReference>
<dbReference type="SMART" id="SM00382">
    <property type="entry name" value="AAA"/>
    <property type="match status" value="1"/>
</dbReference>
<keyword evidence="6" id="KW-0547">Nucleotide-binding</keyword>
<evidence type="ECO:0000256" key="3">
    <source>
        <dbReference type="ARBA" id="ARBA00022448"/>
    </source>
</evidence>
<evidence type="ECO:0000259" key="11">
    <source>
        <dbReference type="PROSITE" id="PS50893"/>
    </source>
</evidence>
<keyword evidence="13" id="KW-1185">Reference proteome</keyword>
<feature type="region of interest" description="Disordered" evidence="10">
    <location>
        <begin position="278"/>
        <end position="298"/>
    </location>
</feature>
<name>A0ABT3X558_9BACL</name>
<gene>
    <name evidence="12" type="ORF">OS242_13615</name>
</gene>
<dbReference type="RefSeq" id="WP_267152234.1">
    <property type="nucleotide sequence ID" value="NZ_JAPMLT010000008.1"/>
</dbReference>
<dbReference type="EMBL" id="JAPMLT010000008">
    <property type="protein sequence ID" value="MCX7570982.1"/>
    <property type="molecule type" value="Genomic_DNA"/>
</dbReference>
<dbReference type="Gene3D" id="3.40.50.300">
    <property type="entry name" value="P-loop containing nucleotide triphosphate hydrolases"/>
    <property type="match status" value="1"/>
</dbReference>
<keyword evidence="9" id="KW-0472">Membrane</keyword>
<comment type="caution">
    <text evidence="12">The sequence shown here is derived from an EMBL/GenBank/DDBJ whole genome shotgun (WGS) entry which is preliminary data.</text>
</comment>
<protein>
    <submittedName>
        <fullName evidence="12">ABC transporter ATP-binding protein</fullName>
    </submittedName>
</protein>
<evidence type="ECO:0000256" key="10">
    <source>
        <dbReference type="SAM" id="MobiDB-lite"/>
    </source>
</evidence>
<evidence type="ECO:0000256" key="4">
    <source>
        <dbReference type="ARBA" id="ARBA00022475"/>
    </source>
</evidence>
<keyword evidence="3" id="KW-0813">Transport</keyword>
<evidence type="ECO:0000313" key="13">
    <source>
        <dbReference type="Proteomes" id="UP001208017"/>
    </source>
</evidence>
<dbReference type="InterPro" id="IPR027417">
    <property type="entry name" value="P-loop_NTPase"/>
</dbReference>
<feature type="domain" description="ABC transporter" evidence="11">
    <location>
        <begin position="10"/>
        <end position="256"/>
    </location>
</feature>
<evidence type="ECO:0000256" key="7">
    <source>
        <dbReference type="ARBA" id="ARBA00022840"/>
    </source>
</evidence>
<proteinExistence type="inferred from homology"/>
<evidence type="ECO:0000256" key="1">
    <source>
        <dbReference type="ARBA" id="ARBA00004202"/>
    </source>
</evidence>
<comment type="similarity">
    <text evidence="2">Belongs to the ABC transporter superfamily.</text>
</comment>
<organism evidence="12 13">
    <name type="scientific">Tumebacillus lacus</name>
    <dbReference type="NCBI Taxonomy" id="2995335"/>
    <lineage>
        <taxon>Bacteria</taxon>
        <taxon>Bacillati</taxon>
        <taxon>Bacillota</taxon>
        <taxon>Bacilli</taxon>
        <taxon>Bacillales</taxon>
        <taxon>Alicyclobacillaceae</taxon>
        <taxon>Tumebacillus</taxon>
    </lineage>
</organism>
<evidence type="ECO:0000256" key="2">
    <source>
        <dbReference type="ARBA" id="ARBA00005417"/>
    </source>
</evidence>
<dbReference type="CDD" id="cd03257">
    <property type="entry name" value="ABC_NikE_OppD_transporters"/>
    <property type="match status" value="1"/>
</dbReference>
<evidence type="ECO:0000256" key="9">
    <source>
        <dbReference type="ARBA" id="ARBA00023136"/>
    </source>
</evidence>